<dbReference type="GO" id="GO:0006355">
    <property type="term" value="P:regulation of DNA-templated transcription"/>
    <property type="evidence" value="ECO:0007669"/>
    <property type="project" value="InterPro"/>
</dbReference>
<dbReference type="GO" id="GO:0000976">
    <property type="term" value="F:transcription cis-regulatory region binding"/>
    <property type="evidence" value="ECO:0007669"/>
    <property type="project" value="TreeGrafter"/>
</dbReference>
<dbReference type="HOGENOM" id="CLU_1255078_0_0_6"/>
<name>A0A089YPX2_9PSED</name>
<reference evidence="6 7" key="1">
    <citation type="journal article" date="2015" name="J. Biotechnol.">
        <title>Complete genome sequence of Pseudomonas rhizosphaerae IH5T (=DSM 16299T), a phosphate-solubilizing rhizobacterium for bacterial biofertilizer.</title>
        <authorList>
            <person name="Kwak Y."/>
            <person name="Jung B.K."/>
            <person name="Shin J.H."/>
        </authorList>
    </citation>
    <scope>NUCLEOTIDE SEQUENCE [LARGE SCALE GENOMIC DNA]</scope>
    <source>
        <strain evidence="6">DSM 16299</strain>
    </source>
</reference>
<evidence type="ECO:0000256" key="1">
    <source>
        <dbReference type="ARBA" id="ARBA00023015"/>
    </source>
</evidence>
<dbReference type="RefSeq" id="WP_043186209.1">
    <property type="nucleotide sequence ID" value="NZ_CP009533.1"/>
</dbReference>
<evidence type="ECO:0000256" key="3">
    <source>
        <dbReference type="ARBA" id="ARBA00023163"/>
    </source>
</evidence>
<dbReference type="InterPro" id="IPR036388">
    <property type="entry name" value="WH-like_DNA-bd_sf"/>
</dbReference>
<feature type="DNA-binding region" description="OmpR/PhoB-type" evidence="4">
    <location>
        <begin position="114"/>
        <end position="213"/>
    </location>
</feature>
<gene>
    <name evidence="6" type="ORF">LT40_02805</name>
</gene>
<dbReference type="CDD" id="cd00383">
    <property type="entry name" value="trans_reg_C"/>
    <property type="match status" value="1"/>
</dbReference>
<organism evidence="6 7">
    <name type="scientific">Pseudomonas rhizosphaerae</name>
    <dbReference type="NCBI Taxonomy" id="216142"/>
    <lineage>
        <taxon>Bacteria</taxon>
        <taxon>Pseudomonadati</taxon>
        <taxon>Pseudomonadota</taxon>
        <taxon>Gammaproteobacteria</taxon>
        <taxon>Pseudomonadales</taxon>
        <taxon>Pseudomonadaceae</taxon>
        <taxon>Pseudomonas</taxon>
    </lineage>
</organism>
<dbReference type="InterPro" id="IPR011006">
    <property type="entry name" value="CheY-like_superfamily"/>
</dbReference>
<dbReference type="PANTHER" id="PTHR48111">
    <property type="entry name" value="REGULATOR OF RPOS"/>
    <property type="match status" value="1"/>
</dbReference>
<dbReference type="Gene3D" id="1.10.10.10">
    <property type="entry name" value="Winged helix-like DNA-binding domain superfamily/Winged helix DNA-binding domain"/>
    <property type="match status" value="1"/>
</dbReference>
<keyword evidence="7" id="KW-1185">Reference proteome</keyword>
<dbReference type="KEGG" id="prh:LT40_02805"/>
<dbReference type="PANTHER" id="PTHR48111:SF67">
    <property type="entry name" value="TRANSCRIPTIONAL REGULATORY PROTEIN TCTD"/>
    <property type="match status" value="1"/>
</dbReference>
<dbReference type="SMART" id="SM00862">
    <property type="entry name" value="Trans_reg_C"/>
    <property type="match status" value="1"/>
</dbReference>
<dbReference type="InterPro" id="IPR016032">
    <property type="entry name" value="Sig_transdc_resp-reg_C-effctor"/>
</dbReference>
<dbReference type="eggNOG" id="COG0745">
    <property type="taxonomic scope" value="Bacteria"/>
</dbReference>
<proteinExistence type="predicted"/>
<keyword evidence="1" id="KW-0805">Transcription regulation</keyword>
<dbReference type="OrthoDB" id="6849561at2"/>
<dbReference type="SUPFAM" id="SSF46894">
    <property type="entry name" value="C-terminal effector domain of the bipartite response regulators"/>
    <property type="match status" value="1"/>
</dbReference>
<evidence type="ECO:0000313" key="7">
    <source>
        <dbReference type="Proteomes" id="UP000029499"/>
    </source>
</evidence>
<dbReference type="Pfam" id="PF00486">
    <property type="entry name" value="Trans_reg_C"/>
    <property type="match status" value="1"/>
</dbReference>
<dbReference type="InterPro" id="IPR001867">
    <property type="entry name" value="OmpR/PhoB-type_DNA-bd"/>
</dbReference>
<protein>
    <recommendedName>
        <fullName evidence="5">OmpR/PhoB-type domain-containing protein</fullName>
    </recommendedName>
</protein>
<dbReference type="InterPro" id="IPR039420">
    <property type="entry name" value="WalR-like"/>
</dbReference>
<dbReference type="Gene3D" id="3.40.50.2300">
    <property type="match status" value="1"/>
</dbReference>
<dbReference type="GO" id="GO:0032993">
    <property type="term" value="C:protein-DNA complex"/>
    <property type="evidence" value="ECO:0007669"/>
    <property type="project" value="TreeGrafter"/>
</dbReference>
<dbReference type="STRING" id="216142.LT40_02805"/>
<evidence type="ECO:0000259" key="5">
    <source>
        <dbReference type="PROSITE" id="PS51755"/>
    </source>
</evidence>
<keyword evidence="3" id="KW-0804">Transcription</keyword>
<dbReference type="GO" id="GO:0000156">
    <property type="term" value="F:phosphorelay response regulator activity"/>
    <property type="evidence" value="ECO:0007669"/>
    <property type="project" value="TreeGrafter"/>
</dbReference>
<dbReference type="GO" id="GO:0005829">
    <property type="term" value="C:cytosol"/>
    <property type="evidence" value="ECO:0007669"/>
    <property type="project" value="TreeGrafter"/>
</dbReference>
<dbReference type="EMBL" id="CP009533">
    <property type="protein sequence ID" value="AIS16387.1"/>
    <property type="molecule type" value="Genomic_DNA"/>
</dbReference>
<feature type="domain" description="OmpR/PhoB-type" evidence="5">
    <location>
        <begin position="114"/>
        <end position="213"/>
    </location>
</feature>
<evidence type="ECO:0000256" key="4">
    <source>
        <dbReference type="PROSITE-ProRule" id="PRU01091"/>
    </source>
</evidence>
<evidence type="ECO:0000313" key="6">
    <source>
        <dbReference type="EMBL" id="AIS16387.1"/>
    </source>
</evidence>
<dbReference type="Proteomes" id="UP000029499">
    <property type="component" value="Chromosome"/>
</dbReference>
<keyword evidence="2 4" id="KW-0238">DNA-binding</keyword>
<dbReference type="SUPFAM" id="SSF52172">
    <property type="entry name" value="CheY-like"/>
    <property type="match status" value="1"/>
</dbReference>
<sequence length="220" mass="23621">MNLLYISDTPDLALQRGLAEHDSTLCTVGLAAAASALAQGRYGFIVLALEHAGHGLLEHCLAHRGAATVMVLLANDDRQARIAALRAGADACLAQPVAPAEVLARLHALTRPRSRAALLPPSRLWLSPSRLVIGRGKRQQNLTVSEHRLLAMLASTPGAVSRESIEHQLWGAGLAPKTALIERHVCNLRRKLAQLDCPQALQTLRGFGYSLAEPLLLRAD</sequence>
<evidence type="ECO:0000256" key="2">
    <source>
        <dbReference type="ARBA" id="ARBA00023125"/>
    </source>
</evidence>
<dbReference type="PROSITE" id="PS51755">
    <property type="entry name" value="OMPR_PHOB"/>
    <property type="match status" value="1"/>
</dbReference>
<accession>A0A089YPX2</accession>
<dbReference type="AlphaFoldDB" id="A0A089YPX2"/>